<dbReference type="Proteomes" id="UP000789920">
    <property type="component" value="Unassembled WGS sequence"/>
</dbReference>
<sequence length="459" mass="51634">MLSQAGRPVSPQAFKFLQDTIAGEVKVIYEPGEHDLAEFDGVKDLATANIEVDIDLEQEKKETESNPSTSKGENLGSGSKSVSSPRTIILIGGVRSGKSALANVLAGQELFKESLKSSSIGNREAREGEFVRETEQGEKITYRLVEIPDFFEAMVDEESKKQVENKLQEELAKGDINQVFLLSRNKFTEIVPYYDYLMSNGMPIEYLTIIRTEYPNFENEAKVNEEKEILQNEDEKSKKIFSSVSLICVDNPPLSSGCLAEINKEVRQISQQKLFAHLANKNEFSPPIILEQPLISLVEKAEKLESEGLLYRPALLEKLMTAIQKNSKLATAEPGLASRVKKLNQKLVELTHTKDLKHLAENGYQPDDYLCFNQIVDRGKNSESSNSGRSIENQCQNVVKEIENKIREVGPGEYPQWPKKINEIIGVPQPQQEGMTTEQQIEEFIFMAADDEQARERTD</sequence>
<protein>
    <submittedName>
        <fullName evidence="1">5239_t:CDS:1</fullName>
    </submittedName>
</protein>
<name>A0ACA9MZV9_9GLOM</name>
<proteinExistence type="predicted"/>
<keyword evidence="2" id="KW-1185">Reference proteome</keyword>
<evidence type="ECO:0000313" key="2">
    <source>
        <dbReference type="Proteomes" id="UP000789920"/>
    </source>
</evidence>
<evidence type="ECO:0000313" key="1">
    <source>
        <dbReference type="EMBL" id="CAG8625189.1"/>
    </source>
</evidence>
<comment type="caution">
    <text evidence="1">The sequence shown here is derived from an EMBL/GenBank/DDBJ whole genome shotgun (WGS) entry which is preliminary data.</text>
</comment>
<dbReference type="EMBL" id="CAJVQC010011216">
    <property type="protein sequence ID" value="CAG8625189.1"/>
    <property type="molecule type" value="Genomic_DNA"/>
</dbReference>
<accession>A0ACA9MZV9</accession>
<organism evidence="1 2">
    <name type="scientific">Racocetra persica</name>
    <dbReference type="NCBI Taxonomy" id="160502"/>
    <lineage>
        <taxon>Eukaryota</taxon>
        <taxon>Fungi</taxon>
        <taxon>Fungi incertae sedis</taxon>
        <taxon>Mucoromycota</taxon>
        <taxon>Glomeromycotina</taxon>
        <taxon>Glomeromycetes</taxon>
        <taxon>Diversisporales</taxon>
        <taxon>Gigasporaceae</taxon>
        <taxon>Racocetra</taxon>
    </lineage>
</organism>
<reference evidence="1" key="1">
    <citation type="submission" date="2021-06" db="EMBL/GenBank/DDBJ databases">
        <authorList>
            <person name="Kallberg Y."/>
            <person name="Tangrot J."/>
            <person name="Rosling A."/>
        </authorList>
    </citation>
    <scope>NUCLEOTIDE SEQUENCE</scope>
    <source>
        <strain evidence="1">MA461A</strain>
    </source>
</reference>
<feature type="non-terminal residue" evidence="1">
    <location>
        <position position="459"/>
    </location>
</feature>
<gene>
    <name evidence="1" type="ORF">RPERSI_LOCUS6877</name>
</gene>